<sequence>MNKLDVMEAQVLLHWIDKDGKAHHEWVLTTRVRRTGREESQWRDPYDAEW</sequence>
<name>A0ABS8GKI9_9MICC</name>
<accession>A0ABS8GKI9</accession>
<keyword evidence="2" id="KW-1185">Reference proteome</keyword>
<gene>
    <name evidence="1" type="ORF">LJ752_11575</name>
</gene>
<evidence type="ECO:0000313" key="2">
    <source>
        <dbReference type="Proteomes" id="UP001139168"/>
    </source>
</evidence>
<proteinExistence type="predicted"/>
<comment type="caution">
    <text evidence="1">The sequence shown here is derived from an EMBL/GenBank/DDBJ whole genome shotgun (WGS) entry which is preliminary data.</text>
</comment>
<reference evidence="1" key="1">
    <citation type="submission" date="2021-10" db="EMBL/GenBank/DDBJ databases">
        <title>Novel species in genus Arthrobacter.</title>
        <authorList>
            <person name="Liu Y."/>
        </authorList>
    </citation>
    <scope>NUCLEOTIDE SEQUENCE</scope>
    <source>
        <strain evidence="1">Zg-Y786</strain>
    </source>
</reference>
<dbReference type="Proteomes" id="UP001139168">
    <property type="component" value="Unassembled WGS sequence"/>
</dbReference>
<dbReference type="EMBL" id="JAJFZQ010000006">
    <property type="protein sequence ID" value="MCC3266678.1"/>
    <property type="molecule type" value="Genomic_DNA"/>
</dbReference>
<evidence type="ECO:0000313" key="1">
    <source>
        <dbReference type="EMBL" id="MCC3266678.1"/>
    </source>
</evidence>
<protein>
    <submittedName>
        <fullName evidence="1">Uncharacterized protein</fullName>
    </submittedName>
</protein>
<organism evidence="1 2">
    <name type="scientific">Arthrobacter gengyunqii</name>
    <dbReference type="NCBI Taxonomy" id="2886940"/>
    <lineage>
        <taxon>Bacteria</taxon>
        <taxon>Bacillati</taxon>
        <taxon>Actinomycetota</taxon>
        <taxon>Actinomycetes</taxon>
        <taxon>Micrococcales</taxon>
        <taxon>Micrococcaceae</taxon>
        <taxon>Arthrobacter</taxon>
    </lineage>
</organism>
<dbReference type="RefSeq" id="WP_227891484.1">
    <property type="nucleotide sequence ID" value="NZ_JAJFZQ010000006.1"/>
</dbReference>